<dbReference type="Pfam" id="PF03705">
    <property type="entry name" value="CheR_N"/>
    <property type="match status" value="1"/>
</dbReference>
<name>A0A7X0D2M8_9HYPH</name>
<evidence type="ECO:0000259" key="16">
    <source>
        <dbReference type="PROSITE" id="PS50122"/>
    </source>
</evidence>
<evidence type="ECO:0000256" key="8">
    <source>
        <dbReference type="ARBA" id="ARBA00022679"/>
    </source>
</evidence>
<dbReference type="InterPro" id="IPR035909">
    <property type="entry name" value="CheB_C"/>
</dbReference>
<dbReference type="GO" id="GO:0032259">
    <property type="term" value="P:methylation"/>
    <property type="evidence" value="ECO:0007669"/>
    <property type="project" value="UniProtKB-KW"/>
</dbReference>
<dbReference type="SUPFAM" id="SSF47757">
    <property type="entry name" value="Chemotaxis receptor methyltransferase CheR, N-terminal domain"/>
    <property type="match status" value="1"/>
</dbReference>
<evidence type="ECO:0000256" key="1">
    <source>
        <dbReference type="ARBA" id="ARBA00000085"/>
    </source>
</evidence>
<dbReference type="PROSITE" id="PS50122">
    <property type="entry name" value="CHEB"/>
    <property type="match status" value="1"/>
</dbReference>
<dbReference type="EC" id="2.7.13.3" evidence="3"/>
<evidence type="ECO:0000256" key="5">
    <source>
        <dbReference type="ARBA" id="ARBA00021740"/>
    </source>
</evidence>
<dbReference type="InterPro" id="IPR029063">
    <property type="entry name" value="SAM-dependent_MTases_sf"/>
</dbReference>
<dbReference type="InterPro" id="IPR022642">
    <property type="entry name" value="CheR_C"/>
</dbReference>
<feature type="compositionally biased region" description="Basic and acidic residues" evidence="15">
    <location>
        <begin position="488"/>
        <end position="497"/>
    </location>
</feature>
<evidence type="ECO:0000256" key="3">
    <source>
        <dbReference type="ARBA" id="ARBA00012438"/>
    </source>
</evidence>
<dbReference type="RefSeq" id="WP_183995381.1">
    <property type="nucleotide sequence ID" value="NZ_BMHW01000005.1"/>
</dbReference>
<dbReference type="InterPro" id="IPR000014">
    <property type="entry name" value="PAS"/>
</dbReference>
<dbReference type="NCBIfam" id="TIGR00229">
    <property type="entry name" value="sensory_box"/>
    <property type="match status" value="1"/>
</dbReference>
<dbReference type="Pfam" id="PF07536">
    <property type="entry name" value="HWE_HK"/>
    <property type="match status" value="1"/>
</dbReference>
<proteinExistence type="predicted"/>
<organism evidence="18 19">
    <name type="scientific">Rhizobium wenxiniae</name>
    <dbReference type="NCBI Taxonomy" id="1737357"/>
    <lineage>
        <taxon>Bacteria</taxon>
        <taxon>Pseudomonadati</taxon>
        <taxon>Pseudomonadota</taxon>
        <taxon>Alphaproteobacteria</taxon>
        <taxon>Hyphomicrobiales</taxon>
        <taxon>Rhizobiaceae</taxon>
        <taxon>Rhizobium/Agrobacterium group</taxon>
        <taxon>Rhizobium</taxon>
    </lineage>
</organism>
<dbReference type="Gene3D" id="3.30.450.20">
    <property type="entry name" value="PAS domain"/>
    <property type="match status" value="2"/>
</dbReference>
<evidence type="ECO:0000256" key="4">
    <source>
        <dbReference type="ARBA" id="ARBA00012534"/>
    </source>
</evidence>
<dbReference type="PRINTS" id="PR00996">
    <property type="entry name" value="CHERMTFRASE"/>
</dbReference>
<dbReference type="InterPro" id="IPR036890">
    <property type="entry name" value="HATPase_C_sf"/>
</dbReference>
<dbReference type="InterPro" id="IPR035965">
    <property type="entry name" value="PAS-like_dom_sf"/>
</dbReference>
<keyword evidence="13" id="KW-0145">Chemotaxis</keyword>
<evidence type="ECO:0000256" key="11">
    <source>
        <dbReference type="ARBA" id="ARBA00022777"/>
    </source>
</evidence>
<dbReference type="Gene3D" id="1.10.155.10">
    <property type="entry name" value="Chemotaxis receptor methyltransferase CheR, N-terminal domain"/>
    <property type="match status" value="1"/>
</dbReference>
<evidence type="ECO:0000256" key="9">
    <source>
        <dbReference type="ARBA" id="ARBA00022691"/>
    </source>
</evidence>
<dbReference type="Gene3D" id="3.40.50.150">
    <property type="entry name" value="Vaccinia Virus protein VP39"/>
    <property type="match status" value="1"/>
</dbReference>
<dbReference type="SMART" id="SM00091">
    <property type="entry name" value="PAS"/>
    <property type="match status" value="2"/>
</dbReference>
<dbReference type="InterPro" id="IPR011102">
    <property type="entry name" value="Sig_transdc_His_kinase_HWE"/>
</dbReference>
<feature type="domain" description="CheR-type methyltransferase" evidence="17">
    <location>
        <begin position="201"/>
        <end position="472"/>
    </location>
</feature>
<feature type="domain" description="CheB-type methylesterase" evidence="16">
    <location>
        <begin position="14"/>
        <end position="186"/>
    </location>
</feature>
<dbReference type="Pfam" id="PF01739">
    <property type="entry name" value="CheR"/>
    <property type="match status" value="1"/>
</dbReference>
<evidence type="ECO:0000313" key="19">
    <source>
        <dbReference type="Proteomes" id="UP000547879"/>
    </source>
</evidence>
<feature type="region of interest" description="Disordered" evidence="15">
    <location>
        <begin position="479"/>
        <end position="505"/>
    </location>
</feature>
<dbReference type="SUPFAM" id="SSF53335">
    <property type="entry name" value="S-adenosyl-L-methionine-dependent methyltransferases"/>
    <property type="match status" value="1"/>
</dbReference>
<dbReference type="Pfam" id="PF01339">
    <property type="entry name" value="CheB_methylest"/>
    <property type="match status" value="1"/>
</dbReference>
<dbReference type="InterPro" id="IPR036804">
    <property type="entry name" value="CheR_N_sf"/>
</dbReference>
<dbReference type="InterPro" id="IPR000780">
    <property type="entry name" value="CheR_MeTrfase"/>
</dbReference>
<keyword evidence="9" id="KW-0949">S-adenosyl-L-methionine</keyword>
<evidence type="ECO:0000259" key="17">
    <source>
        <dbReference type="PROSITE" id="PS50123"/>
    </source>
</evidence>
<keyword evidence="7 18" id="KW-0489">Methyltransferase</keyword>
<dbReference type="CDD" id="cd16434">
    <property type="entry name" value="CheB-CheR_fusion"/>
    <property type="match status" value="1"/>
</dbReference>
<feature type="active site" evidence="13">
    <location>
        <position position="20"/>
    </location>
</feature>
<dbReference type="GO" id="GO:0008984">
    <property type="term" value="F:protein-glutamate methylesterase activity"/>
    <property type="evidence" value="ECO:0007669"/>
    <property type="project" value="InterPro"/>
</dbReference>
<evidence type="ECO:0000256" key="7">
    <source>
        <dbReference type="ARBA" id="ARBA00022603"/>
    </source>
</evidence>
<feature type="active site" evidence="13">
    <location>
        <position position="139"/>
    </location>
</feature>
<dbReference type="EMBL" id="JACHEG010000006">
    <property type="protein sequence ID" value="MBB6164681.1"/>
    <property type="molecule type" value="Genomic_DNA"/>
</dbReference>
<dbReference type="Gene3D" id="3.40.50.180">
    <property type="entry name" value="Methylesterase CheB, C-terminal domain"/>
    <property type="match status" value="1"/>
</dbReference>
<evidence type="ECO:0000256" key="15">
    <source>
        <dbReference type="SAM" id="MobiDB-lite"/>
    </source>
</evidence>
<dbReference type="PANTHER" id="PTHR24422">
    <property type="entry name" value="CHEMOTAXIS PROTEIN METHYLTRANSFERASE"/>
    <property type="match status" value="1"/>
</dbReference>
<dbReference type="GO" id="GO:0000156">
    <property type="term" value="F:phosphorelay response regulator activity"/>
    <property type="evidence" value="ECO:0007669"/>
    <property type="project" value="InterPro"/>
</dbReference>
<dbReference type="Gene3D" id="3.30.565.10">
    <property type="entry name" value="Histidine kinase-like ATPase, C-terminal domain"/>
    <property type="match status" value="1"/>
</dbReference>
<dbReference type="GO" id="GO:0004673">
    <property type="term" value="F:protein histidine kinase activity"/>
    <property type="evidence" value="ECO:0007669"/>
    <property type="project" value="UniProtKB-EC"/>
</dbReference>
<reference evidence="18 19" key="1">
    <citation type="submission" date="2020-08" db="EMBL/GenBank/DDBJ databases">
        <title>Genomic Encyclopedia of Type Strains, Phase IV (KMG-IV): sequencing the most valuable type-strain genomes for metagenomic binning, comparative biology and taxonomic classification.</title>
        <authorList>
            <person name="Goeker M."/>
        </authorList>
    </citation>
    <scope>NUCLEOTIDE SEQUENCE [LARGE SCALE GENOMIC DNA]</scope>
    <source>
        <strain evidence="18 19">DSM 100734</strain>
    </source>
</reference>
<keyword evidence="12" id="KW-0067">ATP-binding</keyword>
<evidence type="ECO:0000256" key="14">
    <source>
        <dbReference type="SAM" id="Coils"/>
    </source>
</evidence>
<dbReference type="InterPro" id="IPR050903">
    <property type="entry name" value="Bact_Chemotaxis_MeTrfase"/>
</dbReference>
<dbReference type="GO" id="GO:0005737">
    <property type="term" value="C:cytoplasm"/>
    <property type="evidence" value="ECO:0007669"/>
    <property type="project" value="InterPro"/>
</dbReference>
<evidence type="ECO:0000256" key="12">
    <source>
        <dbReference type="ARBA" id="ARBA00022840"/>
    </source>
</evidence>
<dbReference type="PROSITE" id="PS50123">
    <property type="entry name" value="CHER"/>
    <property type="match status" value="1"/>
</dbReference>
<dbReference type="SUPFAM" id="SSF55785">
    <property type="entry name" value="PYP-like sensor domain (PAS domain)"/>
    <property type="match status" value="2"/>
</dbReference>
<keyword evidence="10" id="KW-0547">Nucleotide-binding</keyword>
<dbReference type="SMART" id="SM00138">
    <property type="entry name" value="MeTrc"/>
    <property type="match status" value="1"/>
</dbReference>
<dbReference type="AlphaFoldDB" id="A0A7X0D2M8"/>
<comment type="caution">
    <text evidence="18">The sequence shown here is derived from an EMBL/GenBank/DDBJ whole genome shotgun (WGS) entry which is preliminary data.</text>
</comment>
<dbReference type="EC" id="2.1.1.80" evidence="4"/>
<dbReference type="InterPro" id="IPR022641">
    <property type="entry name" value="CheR_N"/>
</dbReference>
<comment type="catalytic activity">
    <reaction evidence="2">
        <text>L-glutamyl-[protein] + S-adenosyl-L-methionine = [protein]-L-glutamate 5-O-methyl ester + S-adenosyl-L-homocysteine</text>
        <dbReference type="Rhea" id="RHEA:24452"/>
        <dbReference type="Rhea" id="RHEA-COMP:10208"/>
        <dbReference type="Rhea" id="RHEA-COMP:10311"/>
        <dbReference type="ChEBI" id="CHEBI:29973"/>
        <dbReference type="ChEBI" id="CHEBI:57856"/>
        <dbReference type="ChEBI" id="CHEBI:59789"/>
        <dbReference type="ChEBI" id="CHEBI:82795"/>
        <dbReference type="EC" id="2.1.1.80"/>
    </reaction>
</comment>
<evidence type="ECO:0000256" key="10">
    <source>
        <dbReference type="ARBA" id="ARBA00022741"/>
    </source>
</evidence>
<feature type="coiled-coil region" evidence="14">
    <location>
        <begin position="638"/>
        <end position="697"/>
    </location>
</feature>
<dbReference type="SMART" id="SM00911">
    <property type="entry name" value="HWE_HK"/>
    <property type="match status" value="1"/>
</dbReference>
<dbReference type="GO" id="GO:0005524">
    <property type="term" value="F:ATP binding"/>
    <property type="evidence" value="ECO:0007669"/>
    <property type="project" value="UniProtKB-KW"/>
</dbReference>
<comment type="catalytic activity">
    <reaction evidence="1">
        <text>ATP + protein L-histidine = ADP + protein N-phospho-L-histidine.</text>
        <dbReference type="EC" id="2.7.13.3"/>
    </reaction>
</comment>
<keyword evidence="14" id="KW-0175">Coiled coil</keyword>
<evidence type="ECO:0000313" key="18">
    <source>
        <dbReference type="EMBL" id="MBB6164681.1"/>
    </source>
</evidence>
<keyword evidence="11" id="KW-0418">Kinase</keyword>
<dbReference type="GO" id="GO:0006935">
    <property type="term" value="P:chemotaxis"/>
    <property type="evidence" value="ECO:0007669"/>
    <property type="project" value="UniProtKB-UniRule"/>
</dbReference>
<gene>
    <name evidence="18" type="ORF">HNQ72_004526</name>
</gene>
<dbReference type="SUPFAM" id="SSF52738">
    <property type="entry name" value="Methylesterase CheB, C-terminal domain"/>
    <property type="match status" value="1"/>
</dbReference>
<keyword evidence="8 18" id="KW-0808">Transferase</keyword>
<keyword evidence="6" id="KW-0597">Phosphoprotein</keyword>
<evidence type="ECO:0000256" key="6">
    <source>
        <dbReference type="ARBA" id="ARBA00022553"/>
    </source>
</evidence>
<dbReference type="GO" id="GO:0008983">
    <property type="term" value="F:protein-glutamate O-methyltransferase activity"/>
    <property type="evidence" value="ECO:0007669"/>
    <property type="project" value="UniProtKB-EC"/>
</dbReference>
<dbReference type="InterPro" id="IPR000673">
    <property type="entry name" value="Sig_transdc_resp-reg_Me-estase"/>
</dbReference>
<evidence type="ECO:0000256" key="13">
    <source>
        <dbReference type="PROSITE-ProRule" id="PRU00050"/>
    </source>
</evidence>
<keyword evidence="19" id="KW-1185">Reference proteome</keyword>
<sequence length="1139" mass="125849">MNDETKAGMGVVPVVGIGSSAGGLEALRDLFSAAVLPTGLAFVVVQHLDPHHESMLAQLIARHTSLNVLQCEGGEQIEAECVYIIPPGHGLAIRKGRLELAPFTQPRGLRRPIDDFFISLANDQHANAACIILSGTGADGTTGLRAVKENGGLCVVQEPETAKYDGMPTSAVSTGLVDYIKAPSEILDCLNQFFFRRPIGATGDKASLVADHIDDLCRVLRSAIGHDFSNYKRSTVVRRVERRMHVLGIDKAAAYLQRIKADNDECEALFRDLLINVTNFFRDKSAFDALVDKAVVPLLREAEKNDEEIRVWVPGCSSGEEAYSIAMLFADAAKALDLNCNIQIFATDIDESMLQIAREGSYPLAALADIPLNFQEQFVIPLKERFTFNSAIRGMIRFSAHSLVKDPPFSKVDLVSCRNLLIYFDDKLQQTVMPLLHYALRPGGFLFLGTSESVGRFEKLFSAIDQKTRLFERMPGSPAYPIPLPASNRRDSTRRETPSVAPPRTRADDSLAVNKIVDRYVPACLVLDTDGQIVAAYGPLSRFLEFPVSRSNESSATALARPGIKENIGPLLRQAGKAGRRVVARDVDAVTDFGTLTVDIICDPLPDGTLLFVFQEKGKIAVPVENDLIDLEPGDGHVEALESELRFTKHRLRTAIEELETANEELKSSNEEMMSMNEELQSTNEELTTVNDELKGKIDQITTANADLRNFFESTSLAVVVLDKDLRVRSFTQAATTLFPLQQSDKGRPFTDVASHVLDYDYVTNVRKVMTEGWDAFDTVPDRSHSRTFTLRILPYRTSDGTIDGATIVLNDITQALDVQNELASEQERLDLAVHSAGIGVWEFLPEDDSIALNSTMRDFFGFRAENVKFQEFLNAIPESKRDDVAKAIRMASNTHQGFDLTLKLEPTASITRWLKVFARPVTHRRRGRVMGVCIDVTAENDRAEARDLMLGEMNHRVKNLFAMIAGIMRIASRNHSEVPTFVADIEGRILALGQAHSLATRQDRESGISLAELLDVILAPYSMQSAIAIEGHKFTVRQEFITPLTLIFHEWATNAVKHGVLGAVEGSLSVRWDANEGSLVIVWSEHRTTEIGHFDSKGFGTVLLSTAARQLKATLDTEADGHTLTQKLKMPISVGKYE</sequence>
<keyword evidence="13 18" id="KW-0378">Hydrolase</keyword>
<dbReference type="Proteomes" id="UP000547879">
    <property type="component" value="Unassembled WGS sequence"/>
</dbReference>
<dbReference type="Pfam" id="PF13596">
    <property type="entry name" value="PAS_10"/>
    <property type="match status" value="1"/>
</dbReference>
<dbReference type="PANTHER" id="PTHR24422:SF27">
    <property type="entry name" value="PROTEIN-GLUTAMATE O-METHYLTRANSFERASE"/>
    <property type="match status" value="1"/>
</dbReference>
<feature type="active site" evidence="13">
    <location>
        <position position="47"/>
    </location>
</feature>
<protein>
    <recommendedName>
        <fullName evidence="5">Blue-light-activated histidine kinase</fullName>
        <ecNumber evidence="4">2.1.1.80</ecNumber>
        <ecNumber evidence="3">2.7.13.3</ecNumber>
    </recommendedName>
</protein>
<evidence type="ECO:0000256" key="2">
    <source>
        <dbReference type="ARBA" id="ARBA00001541"/>
    </source>
</evidence>
<accession>A0A7X0D2M8</accession>